<dbReference type="Pfam" id="PF14730">
    <property type="entry name" value="DUF4468"/>
    <property type="match status" value="1"/>
</dbReference>
<dbReference type="InterPro" id="IPR027823">
    <property type="entry name" value="DUF4468"/>
</dbReference>
<proteinExistence type="predicted"/>
<dbReference type="EMBL" id="QICL01000003">
    <property type="protein sequence ID" value="PXV67531.1"/>
    <property type="molecule type" value="Genomic_DNA"/>
</dbReference>
<gene>
    <name evidence="3" type="ORF">CLV62_103204</name>
</gene>
<evidence type="ECO:0000313" key="4">
    <source>
        <dbReference type="Proteomes" id="UP000247973"/>
    </source>
</evidence>
<keyword evidence="4" id="KW-1185">Reference proteome</keyword>
<reference evidence="3 4" key="1">
    <citation type="submission" date="2018-03" db="EMBL/GenBank/DDBJ databases">
        <title>Genomic Encyclopedia of Archaeal and Bacterial Type Strains, Phase II (KMG-II): from individual species to whole genera.</title>
        <authorList>
            <person name="Goeker M."/>
        </authorList>
    </citation>
    <scope>NUCLEOTIDE SEQUENCE [LARGE SCALE GENOMIC DNA]</scope>
    <source>
        <strain evidence="3 4">DSM 100214</strain>
    </source>
</reference>
<evidence type="ECO:0000256" key="1">
    <source>
        <dbReference type="SAM" id="SignalP"/>
    </source>
</evidence>
<evidence type="ECO:0000313" key="3">
    <source>
        <dbReference type="EMBL" id="PXV67531.1"/>
    </source>
</evidence>
<comment type="caution">
    <text evidence="3">The sequence shown here is derived from an EMBL/GenBank/DDBJ whole genome shotgun (WGS) entry which is preliminary data.</text>
</comment>
<name>A0A2V3PZG1_9BACT</name>
<organism evidence="3 4">
    <name type="scientific">Dysgonomonas alginatilytica</name>
    <dbReference type="NCBI Taxonomy" id="1605892"/>
    <lineage>
        <taxon>Bacteria</taxon>
        <taxon>Pseudomonadati</taxon>
        <taxon>Bacteroidota</taxon>
        <taxon>Bacteroidia</taxon>
        <taxon>Bacteroidales</taxon>
        <taxon>Dysgonomonadaceae</taxon>
        <taxon>Dysgonomonas</taxon>
    </lineage>
</organism>
<sequence length="192" mass="22070">MTRVKSITICFVFLLTLLSGNIFAQVLVQNDKFTYAPLFNNQVVLVREIPLNNNDIEKSFHRVKEWGKERYASSPLISNIRYDNTNKEIIIKSRIELLLPENNEKIREKVVMTYHLNAFIFNDKCVFEVKGITYKLHNIKKSVKAEDIITPSALEVAGPQQELRVNIQRSTLFFLNELADSLANALNAPDTL</sequence>
<protein>
    <submittedName>
        <fullName evidence="3">Uncharacterized protein with TBP-like fold DUF4468</fullName>
    </submittedName>
</protein>
<dbReference type="Proteomes" id="UP000247973">
    <property type="component" value="Unassembled WGS sequence"/>
</dbReference>
<dbReference type="AlphaFoldDB" id="A0A2V3PZG1"/>
<dbReference type="RefSeq" id="WP_110309666.1">
    <property type="nucleotide sequence ID" value="NZ_QICL01000003.1"/>
</dbReference>
<dbReference type="OrthoDB" id="996182at2"/>
<evidence type="ECO:0000259" key="2">
    <source>
        <dbReference type="Pfam" id="PF14730"/>
    </source>
</evidence>
<feature type="domain" description="DUF4468" evidence="2">
    <location>
        <begin position="48"/>
        <end position="135"/>
    </location>
</feature>
<feature type="signal peptide" evidence="1">
    <location>
        <begin position="1"/>
        <end position="24"/>
    </location>
</feature>
<keyword evidence="1" id="KW-0732">Signal</keyword>
<accession>A0A2V3PZG1</accession>
<feature type="chain" id="PRO_5016109356" evidence="1">
    <location>
        <begin position="25"/>
        <end position="192"/>
    </location>
</feature>
<dbReference type="Gene3D" id="3.30.530.80">
    <property type="match status" value="1"/>
</dbReference>